<keyword evidence="1" id="KW-0233">DNA recombination</keyword>
<evidence type="ECO:0000313" key="3">
    <source>
        <dbReference type="EMBL" id="HJB29068.1"/>
    </source>
</evidence>
<dbReference type="Pfam" id="PF00589">
    <property type="entry name" value="Phage_integrase"/>
    <property type="match status" value="1"/>
</dbReference>
<evidence type="ECO:0000259" key="2">
    <source>
        <dbReference type="Pfam" id="PF00589"/>
    </source>
</evidence>
<dbReference type="Gene3D" id="1.10.443.10">
    <property type="entry name" value="Intergrase catalytic core"/>
    <property type="match status" value="1"/>
</dbReference>
<dbReference type="InterPro" id="IPR002104">
    <property type="entry name" value="Integrase_catalytic"/>
</dbReference>
<evidence type="ECO:0000256" key="1">
    <source>
        <dbReference type="ARBA" id="ARBA00023172"/>
    </source>
</evidence>
<dbReference type="InterPro" id="IPR011010">
    <property type="entry name" value="DNA_brk_join_enz"/>
</dbReference>
<sequence length="127" mass="15155">FPRSICRLSEYRMLFPERCAALNASHQYGMIQNQIMTMIRQEDIRDDNGELLKFGTHIFRHCYGKKLTEMHVDDWLIAKLLGHKTTQSVPYYRRIGNKMMADETRNVRIEMDKILLEILEGWDDFEI</sequence>
<feature type="non-terminal residue" evidence="3">
    <location>
        <position position="1"/>
    </location>
</feature>
<dbReference type="GO" id="GO:0006310">
    <property type="term" value="P:DNA recombination"/>
    <property type="evidence" value="ECO:0007669"/>
    <property type="project" value="UniProtKB-KW"/>
</dbReference>
<feature type="domain" description="Tyr recombinase" evidence="2">
    <location>
        <begin position="13"/>
        <end position="94"/>
    </location>
</feature>
<reference evidence="3" key="1">
    <citation type="journal article" date="2021" name="PeerJ">
        <title>Extensive microbial diversity within the chicken gut microbiome revealed by metagenomics and culture.</title>
        <authorList>
            <person name="Gilroy R."/>
            <person name="Ravi A."/>
            <person name="Getino M."/>
            <person name="Pursley I."/>
            <person name="Horton D.L."/>
            <person name="Alikhan N.F."/>
            <person name="Baker D."/>
            <person name="Gharbi K."/>
            <person name="Hall N."/>
            <person name="Watson M."/>
            <person name="Adriaenssens E.M."/>
            <person name="Foster-Nyarko E."/>
            <person name="Jarju S."/>
            <person name="Secka A."/>
            <person name="Antonio M."/>
            <person name="Oren A."/>
            <person name="Chaudhuri R.R."/>
            <person name="La Ragione R."/>
            <person name="Hildebrand F."/>
            <person name="Pallen M.J."/>
        </authorList>
    </citation>
    <scope>NUCLEOTIDE SEQUENCE</scope>
    <source>
        <strain evidence="3">ChiSjej1B19-5720</strain>
    </source>
</reference>
<evidence type="ECO:0000313" key="4">
    <source>
        <dbReference type="Proteomes" id="UP000823842"/>
    </source>
</evidence>
<protein>
    <submittedName>
        <fullName evidence="3">Tyrosine-type recombinase/integrase</fullName>
    </submittedName>
</protein>
<name>A0A9D2RW84_9FIRM</name>
<dbReference type="EMBL" id="DWYZ01000180">
    <property type="protein sequence ID" value="HJB29068.1"/>
    <property type="molecule type" value="Genomic_DNA"/>
</dbReference>
<organism evidence="3 4">
    <name type="scientific">Candidatus Blautia faecavium</name>
    <dbReference type="NCBI Taxonomy" id="2838487"/>
    <lineage>
        <taxon>Bacteria</taxon>
        <taxon>Bacillati</taxon>
        <taxon>Bacillota</taxon>
        <taxon>Clostridia</taxon>
        <taxon>Lachnospirales</taxon>
        <taxon>Lachnospiraceae</taxon>
        <taxon>Blautia</taxon>
    </lineage>
</organism>
<gene>
    <name evidence="3" type="ORF">IAA06_09800</name>
</gene>
<dbReference type="GO" id="GO:0003677">
    <property type="term" value="F:DNA binding"/>
    <property type="evidence" value="ECO:0007669"/>
    <property type="project" value="InterPro"/>
</dbReference>
<accession>A0A9D2RW84</accession>
<comment type="caution">
    <text evidence="3">The sequence shown here is derived from an EMBL/GenBank/DDBJ whole genome shotgun (WGS) entry which is preliminary data.</text>
</comment>
<dbReference type="SUPFAM" id="SSF56349">
    <property type="entry name" value="DNA breaking-rejoining enzymes"/>
    <property type="match status" value="1"/>
</dbReference>
<reference evidence="3" key="2">
    <citation type="submission" date="2021-04" db="EMBL/GenBank/DDBJ databases">
        <authorList>
            <person name="Gilroy R."/>
        </authorList>
    </citation>
    <scope>NUCLEOTIDE SEQUENCE</scope>
    <source>
        <strain evidence="3">ChiSjej1B19-5720</strain>
    </source>
</reference>
<dbReference type="InterPro" id="IPR013762">
    <property type="entry name" value="Integrase-like_cat_sf"/>
</dbReference>
<proteinExistence type="predicted"/>
<dbReference type="AlphaFoldDB" id="A0A9D2RW84"/>
<dbReference type="Proteomes" id="UP000823842">
    <property type="component" value="Unassembled WGS sequence"/>
</dbReference>
<dbReference type="GO" id="GO:0015074">
    <property type="term" value="P:DNA integration"/>
    <property type="evidence" value="ECO:0007669"/>
    <property type="project" value="InterPro"/>
</dbReference>